<feature type="domain" description="VOC" evidence="1">
    <location>
        <begin position="12"/>
        <end position="125"/>
    </location>
</feature>
<sequence length="257" mass="26635">MTYTDTPWPAGTPCWVDLTVPDLQAAREFYGPVVGWDFADTGEEFGHYTLCQVEGRAAAGLGPVPQEGTPSAWTLYFATPDLDATAKQVGEHGGTLVAGPMDIPRNGRMAVAADPTGAAFGLWQADGRIGTEIVNEPGSLVWEDGRVADVARAREFYTALFGYYAPVPGVPWEVYGTADLAGRPVGGLGGMFDAPAGTPSHWLVYFGVVSTDAAVAAATAGGGRVVSPAADSPFGRMATVADPFGAVFALHQPPGTG</sequence>
<reference evidence="3" key="1">
    <citation type="journal article" date="2019" name="Int. J. Syst. Evol. Microbiol.">
        <title>The Global Catalogue of Microorganisms (GCM) 10K type strain sequencing project: providing services to taxonomists for standard genome sequencing and annotation.</title>
        <authorList>
            <consortium name="The Broad Institute Genomics Platform"/>
            <consortium name="The Broad Institute Genome Sequencing Center for Infectious Disease"/>
            <person name="Wu L."/>
            <person name="Ma J."/>
        </authorList>
    </citation>
    <scope>NUCLEOTIDE SEQUENCE [LARGE SCALE GENOMIC DNA]</scope>
    <source>
        <strain evidence="3">JCM 17906</strain>
    </source>
</reference>
<feature type="domain" description="VOC" evidence="1">
    <location>
        <begin position="139"/>
        <end position="253"/>
    </location>
</feature>
<dbReference type="InterPro" id="IPR004360">
    <property type="entry name" value="Glyas_Fos-R_dOase_dom"/>
</dbReference>
<dbReference type="RefSeq" id="WP_345414683.1">
    <property type="nucleotide sequence ID" value="NZ_BAABGT010000025.1"/>
</dbReference>
<evidence type="ECO:0000313" key="2">
    <source>
        <dbReference type="EMBL" id="GAA4542615.1"/>
    </source>
</evidence>
<dbReference type="Proteomes" id="UP001501598">
    <property type="component" value="Unassembled WGS sequence"/>
</dbReference>
<evidence type="ECO:0000259" key="1">
    <source>
        <dbReference type="PROSITE" id="PS51819"/>
    </source>
</evidence>
<dbReference type="PANTHER" id="PTHR33993">
    <property type="entry name" value="GLYOXALASE-RELATED"/>
    <property type="match status" value="1"/>
</dbReference>
<dbReference type="PROSITE" id="PS51819">
    <property type="entry name" value="VOC"/>
    <property type="match status" value="2"/>
</dbReference>
<accession>A0ABP8RN46</accession>
<name>A0ABP8RN46_9PSEU</name>
<protein>
    <submittedName>
        <fullName evidence="2">VOC family protein</fullName>
    </submittedName>
</protein>
<dbReference type="PANTHER" id="PTHR33993:SF10">
    <property type="entry name" value="CONSERVED PROTEIN"/>
    <property type="match status" value="1"/>
</dbReference>
<dbReference type="Gene3D" id="3.10.180.10">
    <property type="entry name" value="2,3-Dihydroxybiphenyl 1,2-Dioxygenase, domain 1"/>
    <property type="match status" value="2"/>
</dbReference>
<dbReference type="SUPFAM" id="SSF54593">
    <property type="entry name" value="Glyoxalase/Bleomycin resistance protein/Dihydroxybiphenyl dioxygenase"/>
    <property type="match status" value="2"/>
</dbReference>
<proteinExistence type="predicted"/>
<keyword evidence="3" id="KW-1185">Reference proteome</keyword>
<gene>
    <name evidence="2" type="ORF">GCM10023175_18230</name>
</gene>
<dbReference type="InterPro" id="IPR037523">
    <property type="entry name" value="VOC_core"/>
</dbReference>
<evidence type="ECO:0000313" key="3">
    <source>
        <dbReference type="Proteomes" id="UP001501598"/>
    </source>
</evidence>
<dbReference type="InterPro" id="IPR052164">
    <property type="entry name" value="Anthracycline_SecMetBiosynth"/>
</dbReference>
<dbReference type="InterPro" id="IPR029068">
    <property type="entry name" value="Glyas_Bleomycin-R_OHBP_Dase"/>
</dbReference>
<comment type="caution">
    <text evidence="2">The sequence shown here is derived from an EMBL/GenBank/DDBJ whole genome shotgun (WGS) entry which is preliminary data.</text>
</comment>
<dbReference type="CDD" id="cd07247">
    <property type="entry name" value="SgaA_N_like"/>
    <property type="match status" value="1"/>
</dbReference>
<dbReference type="EMBL" id="BAABGT010000025">
    <property type="protein sequence ID" value="GAA4542615.1"/>
    <property type="molecule type" value="Genomic_DNA"/>
</dbReference>
<dbReference type="Pfam" id="PF00903">
    <property type="entry name" value="Glyoxalase"/>
    <property type="match status" value="2"/>
</dbReference>
<organism evidence="2 3">
    <name type="scientific">Pseudonocardia xishanensis</name>
    <dbReference type="NCBI Taxonomy" id="630995"/>
    <lineage>
        <taxon>Bacteria</taxon>
        <taxon>Bacillati</taxon>
        <taxon>Actinomycetota</taxon>
        <taxon>Actinomycetes</taxon>
        <taxon>Pseudonocardiales</taxon>
        <taxon>Pseudonocardiaceae</taxon>
        <taxon>Pseudonocardia</taxon>
    </lineage>
</organism>